<sequence length="295" mass="33552">MESSVRSMTGYGRGEHIAEDRKFTIELKSVNHRYNDINIKLPRSLISLEDKIKKHIMKQVFRGKTDVYIGFETFAVDDVDVKLNEVLAQAYVGKLKILQEKMGLEGGSFFDLTAKFPDVLTVEKPQKDEKVIWEALLPALDEAVTRFVAMRQMEGGALKSDVLAKAERIIILVDKVKERSPLVVEEYRDKLNNRLKDLLDGVDIDPQRIATEVAIFADRGCVDEEITRLKSHLVQLADILEKGGQVGRKLDFLVQEMNRESNTIASKANDIQIVQATIELKSEIEKIREQIQNLE</sequence>
<evidence type="ECO:0000256" key="3">
    <source>
        <dbReference type="ARBA" id="ARBA00022759"/>
    </source>
</evidence>
<feature type="domain" description="Endoribonuclease YicC-like C-terminal" evidence="7">
    <location>
        <begin position="176"/>
        <end position="295"/>
    </location>
</feature>
<evidence type="ECO:0000259" key="7">
    <source>
        <dbReference type="Pfam" id="PF08340"/>
    </source>
</evidence>
<dbReference type="InterPro" id="IPR013551">
    <property type="entry name" value="YicC-like_C"/>
</dbReference>
<dbReference type="PANTHER" id="PTHR30636">
    <property type="entry name" value="UPF0701 PROTEIN YICC"/>
    <property type="match status" value="1"/>
</dbReference>
<comment type="similarity">
    <text evidence="5">Belongs to the YicC/YloC family.</text>
</comment>
<organism evidence="8 9">
    <name type="scientific">Anaerotignum neopropionicum</name>
    <dbReference type="NCBI Taxonomy" id="36847"/>
    <lineage>
        <taxon>Bacteria</taxon>
        <taxon>Bacillati</taxon>
        <taxon>Bacillota</taxon>
        <taxon>Clostridia</taxon>
        <taxon>Lachnospirales</taxon>
        <taxon>Anaerotignaceae</taxon>
        <taxon>Anaerotignum</taxon>
    </lineage>
</organism>
<comment type="cofactor">
    <cofactor evidence="1">
        <name>a divalent metal cation</name>
        <dbReference type="ChEBI" id="CHEBI:60240"/>
    </cofactor>
</comment>
<accession>A0A136WB26</accession>
<evidence type="ECO:0000313" key="9">
    <source>
        <dbReference type="Proteomes" id="UP000070539"/>
    </source>
</evidence>
<evidence type="ECO:0000256" key="2">
    <source>
        <dbReference type="ARBA" id="ARBA00022722"/>
    </source>
</evidence>
<evidence type="ECO:0000256" key="1">
    <source>
        <dbReference type="ARBA" id="ARBA00001968"/>
    </source>
</evidence>
<comment type="caution">
    <text evidence="8">The sequence shown here is derived from an EMBL/GenBank/DDBJ whole genome shotgun (WGS) entry which is preliminary data.</text>
</comment>
<dbReference type="AlphaFoldDB" id="A0A136WB26"/>
<dbReference type="Pfam" id="PF03755">
    <property type="entry name" value="YicC-like_N"/>
    <property type="match status" value="1"/>
</dbReference>
<keyword evidence="4" id="KW-0378">Hydrolase</keyword>
<dbReference type="PANTHER" id="PTHR30636:SF3">
    <property type="entry name" value="UPF0701 PROTEIN YICC"/>
    <property type="match status" value="1"/>
</dbReference>
<name>A0A136WB26_9FIRM</name>
<dbReference type="Proteomes" id="UP000070539">
    <property type="component" value="Unassembled WGS sequence"/>
</dbReference>
<evidence type="ECO:0000313" key="8">
    <source>
        <dbReference type="EMBL" id="KXL51724.1"/>
    </source>
</evidence>
<dbReference type="NCBIfam" id="TIGR00255">
    <property type="entry name" value="YicC/YloC family endoribonuclease"/>
    <property type="match status" value="1"/>
</dbReference>
<dbReference type="Pfam" id="PF08340">
    <property type="entry name" value="YicC-like_C"/>
    <property type="match status" value="1"/>
</dbReference>
<keyword evidence="2" id="KW-0540">Nuclease</keyword>
<evidence type="ECO:0008006" key="10">
    <source>
        <dbReference type="Google" id="ProtNLM"/>
    </source>
</evidence>
<dbReference type="PATRIC" id="fig|36847.3.peg.3359"/>
<dbReference type="EMBL" id="LRVM01000016">
    <property type="protein sequence ID" value="KXL51724.1"/>
    <property type="molecule type" value="Genomic_DNA"/>
</dbReference>
<dbReference type="OrthoDB" id="9771229at2"/>
<dbReference type="GO" id="GO:0016787">
    <property type="term" value="F:hydrolase activity"/>
    <property type="evidence" value="ECO:0007669"/>
    <property type="project" value="UniProtKB-KW"/>
</dbReference>
<proteinExistence type="inferred from homology"/>
<protein>
    <recommendedName>
        <fullName evidence="10">YicC family protein</fullName>
    </recommendedName>
</protein>
<reference evidence="8 9" key="1">
    <citation type="submission" date="2016-01" db="EMBL/GenBank/DDBJ databases">
        <title>Genome sequence of Clostridium neopropionicum X4, DSM-3847.</title>
        <authorList>
            <person name="Poehlein A."/>
            <person name="Beck M.H."/>
            <person name="Bengelsdorf F.R."/>
            <person name="Daniel R."/>
            <person name="Duerre P."/>
        </authorList>
    </citation>
    <scope>NUCLEOTIDE SEQUENCE [LARGE SCALE GENOMIC DNA]</scope>
    <source>
        <strain evidence="8 9">DSM-3847</strain>
    </source>
</reference>
<dbReference type="InterPro" id="IPR013527">
    <property type="entry name" value="YicC-like_N"/>
</dbReference>
<dbReference type="InterPro" id="IPR005229">
    <property type="entry name" value="YicC/YloC-like"/>
</dbReference>
<keyword evidence="3" id="KW-0255">Endonuclease</keyword>
<dbReference type="RefSeq" id="WP_066090818.1">
    <property type="nucleotide sequence ID" value="NZ_LRVM01000016.1"/>
</dbReference>
<evidence type="ECO:0000256" key="4">
    <source>
        <dbReference type="ARBA" id="ARBA00022801"/>
    </source>
</evidence>
<dbReference type="GO" id="GO:0004521">
    <property type="term" value="F:RNA endonuclease activity"/>
    <property type="evidence" value="ECO:0007669"/>
    <property type="project" value="InterPro"/>
</dbReference>
<feature type="domain" description="Endoribonuclease YicC-like N-terminal" evidence="6">
    <location>
        <begin position="5"/>
        <end position="159"/>
    </location>
</feature>
<evidence type="ECO:0000259" key="6">
    <source>
        <dbReference type="Pfam" id="PF03755"/>
    </source>
</evidence>
<evidence type="ECO:0000256" key="5">
    <source>
        <dbReference type="ARBA" id="ARBA00035648"/>
    </source>
</evidence>
<gene>
    <name evidence="8" type="ORF">CLNEO_28700</name>
</gene>
<keyword evidence="9" id="KW-1185">Reference proteome</keyword>
<dbReference type="STRING" id="36847.CLNEO_28700"/>